<sequence>MGPSSGSGRCGPHFNGQSLINNVAWQAMSAPLAWTWANGARWQRAGDAVGRTASISMGDASKVYSYDNVGNVTDIVDSAHPQFAGSYRYDNMDRLTTTSIAGTGSWSYTYDANGNRTASATTPFVYSTTSNRPNSITASPVVYFGYDAAGNQTSRGGATFVYDNVGRMVKTTEGSTVLGTYTYNAIGQRMQKTVSGVVTRLVYDEAGHILGEYDGTGKMVQETVYLGDWPVATMRLNSAATAVAYYVWPDHLGSPKQVTDLPPTRWGGVGKPTPSDRP</sequence>
<reference evidence="4 5" key="1">
    <citation type="submission" date="2015-07" db="EMBL/GenBank/DDBJ databases">
        <title>Draft genome sequence of the Amantichitinum ursilacus IGB-41, a new chitin-degrading bacterium.</title>
        <authorList>
            <person name="Kirstahler P."/>
            <person name="Guenther M."/>
            <person name="Grumaz C."/>
            <person name="Rupp S."/>
            <person name="Zibek S."/>
            <person name="Sohn K."/>
        </authorList>
    </citation>
    <scope>NUCLEOTIDE SEQUENCE [LARGE SCALE GENOMIC DNA]</scope>
    <source>
        <strain evidence="4 5">IGB-41</strain>
    </source>
</reference>
<keyword evidence="5" id="KW-1185">Reference proteome</keyword>
<dbReference type="InterPro" id="IPR056823">
    <property type="entry name" value="TEN-like_YD-shell"/>
</dbReference>
<dbReference type="STRING" id="857265.WG78_18805"/>
<feature type="region of interest" description="Disordered" evidence="2">
    <location>
        <begin position="257"/>
        <end position="278"/>
    </location>
</feature>
<dbReference type="NCBIfam" id="TIGR01643">
    <property type="entry name" value="YD_repeat_2x"/>
    <property type="match status" value="1"/>
</dbReference>
<protein>
    <submittedName>
        <fullName evidence="4">tRNA3(Ser)-specific nuclease WapA</fullName>
        <ecNumber evidence="4">3.1.-.-</ecNumber>
    </submittedName>
</protein>
<evidence type="ECO:0000256" key="1">
    <source>
        <dbReference type="ARBA" id="ARBA00022737"/>
    </source>
</evidence>
<gene>
    <name evidence="4" type="primary">wapA_2</name>
    <name evidence="4" type="ORF">WG78_18805</name>
</gene>
<dbReference type="Gene3D" id="2.180.10.10">
    <property type="entry name" value="RHS repeat-associated core"/>
    <property type="match status" value="1"/>
</dbReference>
<evidence type="ECO:0000313" key="5">
    <source>
        <dbReference type="Proteomes" id="UP000037939"/>
    </source>
</evidence>
<dbReference type="InterPro" id="IPR050708">
    <property type="entry name" value="T6SS_VgrG/RHS"/>
</dbReference>
<dbReference type="PANTHER" id="PTHR32305">
    <property type="match status" value="1"/>
</dbReference>
<keyword evidence="4" id="KW-0378">Hydrolase</keyword>
<dbReference type="EC" id="3.1.-.-" evidence="4"/>
<organism evidence="4 5">
    <name type="scientific">Amantichitinum ursilacus</name>
    <dbReference type="NCBI Taxonomy" id="857265"/>
    <lineage>
        <taxon>Bacteria</taxon>
        <taxon>Pseudomonadati</taxon>
        <taxon>Pseudomonadota</taxon>
        <taxon>Betaproteobacteria</taxon>
        <taxon>Neisseriales</taxon>
        <taxon>Chitinibacteraceae</taxon>
        <taxon>Amantichitinum</taxon>
    </lineage>
</organism>
<accession>A0A0N0GLB7</accession>
<dbReference type="AlphaFoldDB" id="A0A0N0GLB7"/>
<keyword evidence="1" id="KW-0677">Repeat</keyword>
<comment type="caution">
    <text evidence="4">The sequence shown here is derived from an EMBL/GenBank/DDBJ whole genome shotgun (WGS) entry which is preliminary data.</text>
</comment>
<dbReference type="InterPro" id="IPR006530">
    <property type="entry name" value="YD"/>
</dbReference>
<dbReference type="EMBL" id="LAQT01000033">
    <property type="protein sequence ID" value="KPC49935.1"/>
    <property type="molecule type" value="Genomic_DNA"/>
</dbReference>
<evidence type="ECO:0000313" key="4">
    <source>
        <dbReference type="EMBL" id="KPC49935.1"/>
    </source>
</evidence>
<dbReference type="Pfam" id="PF25023">
    <property type="entry name" value="TEN_YD-shell"/>
    <property type="match status" value="1"/>
</dbReference>
<dbReference type="OrthoDB" id="8613188at2"/>
<feature type="domain" description="Teneurin-like YD-shell" evidence="3">
    <location>
        <begin position="65"/>
        <end position="260"/>
    </location>
</feature>
<evidence type="ECO:0000256" key="2">
    <source>
        <dbReference type="SAM" id="MobiDB-lite"/>
    </source>
</evidence>
<evidence type="ECO:0000259" key="3">
    <source>
        <dbReference type="Pfam" id="PF25023"/>
    </source>
</evidence>
<dbReference type="Proteomes" id="UP000037939">
    <property type="component" value="Unassembled WGS sequence"/>
</dbReference>
<name>A0A0N0GLB7_9NEIS</name>
<proteinExistence type="predicted"/>
<dbReference type="PANTHER" id="PTHR32305:SF15">
    <property type="entry name" value="PROTEIN RHSA-RELATED"/>
    <property type="match status" value="1"/>
</dbReference>
<dbReference type="GO" id="GO:0016787">
    <property type="term" value="F:hydrolase activity"/>
    <property type="evidence" value="ECO:0007669"/>
    <property type="project" value="UniProtKB-KW"/>
</dbReference>